<comment type="caution">
    <text evidence="1">The sequence shown here is derived from an EMBL/GenBank/DDBJ whole genome shotgun (WGS) entry which is preliminary data.</text>
</comment>
<name>A0ACB9XSY0_CHAAC</name>
<gene>
    <name evidence="1" type="ORF">KUCAC02_001756</name>
</gene>
<evidence type="ECO:0000313" key="1">
    <source>
        <dbReference type="EMBL" id="KAI4830103.1"/>
    </source>
</evidence>
<proteinExistence type="predicted"/>
<sequence>QASHAASVFLIPSDVGKLFAYPLESLTFSSSPERLGQPCHISSRYWADSLPACGFACCCFSRIGSFKSF</sequence>
<accession>A0ACB9XSY0</accession>
<reference evidence="1" key="1">
    <citation type="submission" date="2022-05" db="EMBL/GenBank/DDBJ databases">
        <title>Chromosome-level genome of Chaenocephalus aceratus.</title>
        <authorList>
            <person name="Park H."/>
        </authorList>
    </citation>
    <scope>NUCLEOTIDE SEQUENCE</scope>
    <source>
        <strain evidence="1">KU_202001</strain>
    </source>
</reference>
<feature type="non-terminal residue" evidence="1">
    <location>
        <position position="1"/>
    </location>
</feature>
<evidence type="ECO:0000313" key="2">
    <source>
        <dbReference type="Proteomes" id="UP001057452"/>
    </source>
</evidence>
<dbReference type="Proteomes" id="UP001057452">
    <property type="component" value="Chromosome 3"/>
</dbReference>
<feature type="non-terminal residue" evidence="1">
    <location>
        <position position="69"/>
    </location>
</feature>
<protein>
    <submittedName>
        <fullName evidence="1">Uncharacterized protein</fullName>
    </submittedName>
</protein>
<organism evidence="1 2">
    <name type="scientific">Chaenocephalus aceratus</name>
    <name type="common">Blackfin icefish</name>
    <name type="synonym">Chaenichthys aceratus</name>
    <dbReference type="NCBI Taxonomy" id="36190"/>
    <lineage>
        <taxon>Eukaryota</taxon>
        <taxon>Metazoa</taxon>
        <taxon>Chordata</taxon>
        <taxon>Craniata</taxon>
        <taxon>Vertebrata</taxon>
        <taxon>Euteleostomi</taxon>
        <taxon>Actinopterygii</taxon>
        <taxon>Neopterygii</taxon>
        <taxon>Teleostei</taxon>
        <taxon>Neoteleostei</taxon>
        <taxon>Acanthomorphata</taxon>
        <taxon>Eupercaria</taxon>
        <taxon>Perciformes</taxon>
        <taxon>Notothenioidei</taxon>
        <taxon>Channichthyidae</taxon>
        <taxon>Chaenocephalus</taxon>
    </lineage>
</organism>
<keyword evidence="2" id="KW-1185">Reference proteome</keyword>
<dbReference type="EMBL" id="CM043787">
    <property type="protein sequence ID" value="KAI4830103.1"/>
    <property type="molecule type" value="Genomic_DNA"/>
</dbReference>